<reference evidence="1" key="1">
    <citation type="submission" date="2020-02" db="EMBL/GenBank/DDBJ databases">
        <authorList>
            <person name="Meier V. D."/>
        </authorList>
    </citation>
    <scope>NUCLEOTIDE SEQUENCE</scope>
    <source>
        <strain evidence="1">AVDCRST_MAG02</strain>
    </source>
</reference>
<gene>
    <name evidence="1" type="ORF">AVDCRST_MAG02-1297</name>
</gene>
<sequence length="79" mass="9063">MFTELDLSLARERRERLLREVNAARLEGRLRANRDRDCDRGFRPSRLRRATGALLPRWFASRSARPGRTGRKGVGLGDA</sequence>
<accession>A0A6J4R130</accession>
<dbReference type="EMBL" id="CADCVH010000042">
    <property type="protein sequence ID" value="CAA9454002.1"/>
    <property type="molecule type" value="Genomic_DNA"/>
</dbReference>
<protein>
    <submittedName>
        <fullName evidence="1">Uncharacterized protein</fullName>
    </submittedName>
</protein>
<proteinExistence type="predicted"/>
<organism evidence="1">
    <name type="scientific">uncultured Rubrobacteraceae bacterium</name>
    <dbReference type="NCBI Taxonomy" id="349277"/>
    <lineage>
        <taxon>Bacteria</taxon>
        <taxon>Bacillati</taxon>
        <taxon>Actinomycetota</taxon>
        <taxon>Rubrobacteria</taxon>
        <taxon>Rubrobacterales</taxon>
        <taxon>Rubrobacteraceae</taxon>
        <taxon>environmental samples</taxon>
    </lineage>
</organism>
<evidence type="ECO:0000313" key="1">
    <source>
        <dbReference type="EMBL" id="CAA9454002.1"/>
    </source>
</evidence>
<name>A0A6J4R130_9ACTN</name>
<dbReference type="AlphaFoldDB" id="A0A6J4R130"/>